<dbReference type="InterPro" id="IPR036388">
    <property type="entry name" value="WH-like_DNA-bd_sf"/>
</dbReference>
<dbReference type="InterPro" id="IPR002622">
    <property type="entry name" value="Transposase_14"/>
</dbReference>
<dbReference type="Gene3D" id="1.10.10.10">
    <property type="entry name" value="Winged helix-like DNA-binding domain superfamily/Winged helix DNA-binding domain"/>
    <property type="match status" value="1"/>
</dbReference>
<dbReference type="AlphaFoldDB" id="A0A1Z4GE13"/>
<dbReference type="EMBL" id="AP018174">
    <property type="protein sequence ID" value="BAY18514.1"/>
    <property type="molecule type" value="Genomic_DNA"/>
</dbReference>
<dbReference type="OrthoDB" id="5511915at2"/>
<evidence type="ECO:0000313" key="3">
    <source>
        <dbReference type="EMBL" id="BAY15732.1"/>
    </source>
</evidence>
<evidence type="ECO:0000313" key="5">
    <source>
        <dbReference type="EMBL" id="BAY18150.1"/>
    </source>
</evidence>
<dbReference type="Pfam" id="PF01710">
    <property type="entry name" value="HTH_Tnp_IS630"/>
    <property type="match status" value="1"/>
</dbReference>
<evidence type="ECO:0000313" key="9">
    <source>
        <dbReference type="Proteomes" id="UP000218287"/>
    </source>
</evidence>
<accession>A0A1Z4GE13</accession>
<dbReference type="Proteomes" id="UP000218287">
    <property type="component" value="Chromosome"/>
</dbReference>
<name>A0A1Z4GE13_9CYAN</name>
<dbReference type="EMBL" id="AP018174">
    <property type="protein sequence ID" value="BAY18176.1"/>
    <property type="molecule type" value="Genomic_DNA"/>
</dbReference>
<gene>
    <name evidence="2" type="ORF">NIES21_00490</name>
    <name evidence="3" type="ORF">NIES21_15510</name>
    <name evidence="4" type="ORF">NIES21_35580</name>
    <name evidence="5" type="ORF">NIES21_39930</name>
    <name evidence="6" type="ORF">NIES21_40200</name>
    <name evidence="7" type="ORF">NIES21_42320</name>
    <name evidence="8" type="ORF">NIES21_43610</name>
</gene>
<evidence type="ECO:0000313" key="6">
    <source>
        <dbReference type="EMBL" id="BAY18176.1"/>
    </source>
</evidence>
<evidence type="ECO:0000313" key="4">
    <source>
        <dbReference type="EMBL" id="BAY17716.1"/>
    </source>
</evidence>
<evidence type="ECO:0000259" key="1">
    <source>
        <dbReference type="Pfam" id="PF01710"/>
    </source>
</evidence>
<evidence type="ECO:0000313" key="7">
    <source>
        <dbReference type="EMBL" id="BAY18386.1"/>
    </source>
</evidence>
<proteinExistence type="predicted"/>
<dbReference type="EMBL" id="AP018174">
    <property type="protein sequence ID" value="BAY15732.1"/>
    <property type="molecule type" value="Genomic_DNA"/>
</dbReference>
<dbReference type="EMBL" id="AP018174">
    <property type="protein sequence ID" value="BAY14292.1"/>
    <property type="molecule type" value="Genomic_DNA"/>
</dbReference>
<dbReference type="SUPFAM" id="SSF46689">
    <property type="entry name" value="Homeodomain-like"/>
    <property type="match status" value="1"/>
</dbReference>
<organism evidence="3 9">
    <name type="scientific">Anabaenopsis circularis NIES-21</name>
    <dbReference type="NCBI Taxonomy" id="1085406"/>
    <lineage>
        <taxon>Bacteria</taxon>
        <taxon>Bacillati</taxon>
        <taxon>Cyanobacteriota</taxon>
        <taxon>Cyanophyceae</taxon>
        <taxon>Nostocales</taxon>
        <taxon>Nodulariaceae</taxon>
        <taxon>Anabaenopsis</taxon>
    </lineage>
</organism>
<dbReference type="InterPro" id="IPR009057">
    <property type="entry name" value="Homeodomain-like_sf"/>
</dbReference>
<protein>
    <submittedName>
        <fullName evidence="3">Transposase</fullName>
    </submittedName>
</protein>
<reference evidence="3 9" key="1">
    <citation type="submission" date="2017-06" db="EMBL/GenBank/DDBJ databases">
        <title>Genome sequencing of cyanobaciteial culture collection at National Institute for Environmental Studies (NIES).</title>
        <authorList>
            <person name="Hirose Y."/>
            <person name="Shimura Y."/>
            <person name="Fujisawa T."/>
            <person name="Nakamura Y."/>
            <person name="Kawachi M."/>
        </authorList>
    </citation>
    <scope>NUCLEOTIDE SEQUENCE [LARGE SCALE GENOMIC DNA]</scope>
    <source>
        <strain evidence="3 9">NIES-21</strain>
    </source>
</reference>
<sequence length="130" mass="14830">MKAYSIDLREKIVNTYEKGGTSIRKVAVEFGVAKSYVQKLIELQRVQGHLEPKKQGGAMKGRLDDFGSELAEMVQIYPDATLLEYCEYFGKKYNVWVCASVMCCALQKQKLTRKKRLCVVAKVKQKESKN</sequence>
<evidence type="ECO:0000313" key="8">
    <source>
        <dbReference type="EMBL" id="BAY18514.1"/>
    </source>
</evidence>
<keyword evidence="9" id="KW-1185">Reference proteome</keyword>
<dbReference type="EMBL" id="AP018174">
    <property type="protein sequence ID" value="BAY18150.1"/>
    <property type="molecule type" value="Genomic_DNA"/>
</dbReference>
<feature type="domain" description="Transposase Synechocystis PCC 6803" evidence="1">
    <location>
        <begin position="3"/>
        <end position="127"/>
    </location>
</feature>
<dbReference type="EMBL" id="AP018174">
    <property type="protein sequence ID" value="BAY18386.1"/>
    <property type="molecule type" value="Genomic_DNA"/>
</dbReference>
<dbReference type="EMBL" id="AP018174">
    <property type="protein sequence ID" value="BAY17716.1"/>
    <property type="molecule type" value="Genomic_DNA"/>
</dbReference>
<evidence type="ECO:0000313" key="2">
    <source>
        <dbReference type="EMBL" id="BAY14292.1"/>
    </source>
</evidence>